<proteinExistence type="predicted"/>
<dbReference type="InterPro" id="IPR047057">
    <property type="entry name" value="MerR_fam"/>
</dbReference>
<reference evidence="8" key="1">
    <citation type="submission" date="2021-01" db="EMBL/GenBank/DDBJ databases">
        <title>Draft genome sequence of Nasalis larvatus strain YZ03.</title>
        <authorList>
            <person name="Suzuki-Hashido N."/>
            <person name="Tsuchida S."/>
            <person name="Hayakawa T."/>
        </authorList>
    </citation>
    <scope>NUCLEOTIDE SEQUENCE [LARGE SCALE GENOMIC DNA]</scope>
    <source>
        <strain evidence="8">YZ03</strain>
    </source>
</reference>
<protein>
    <submittedName>
        <fullName evidence="7">MerR family transcriptional regulator</fullName>
    </submittedName>
</protein>
<dbReference type="PROSITE" id="PS50937">
    <property type="entry name" value="HTH_MERR_2"/>
    <property type="match status" value="1"/>
</dbReference>
<evidence type="ECO:0000256" key="5">
    <source>
        <dbReference type="SAM" id="Coils"/>
    </source>
</evidence>
<evidence type="ECO:0000256" key="2">
    <source>
        <dbReference type="ARBA" id="ARBA00023015"/>
    </source>
</evidence>
<dbReference type="PANTHER" id="PTHR30204">
    <property type="entry name" value="REDOX-CYCLING DRUG-SENSING TRANSCRIPTIONAL ACTIVATOR SOXR"/>
    <property type="match status" value="1"/>
</dbReference>
<sequence length="148" mass="17226">MGYTIKEVSKMTGIPSTTLRYYDKEGLLPYLERRESGYRVFNESDLTMLQIVDCLKSTGMPIKDIKQFSKWAQEGDSTLQERYDLFLKRKEAVEEQIADLQKTLDVINHKCAYYKSAIEAGTEKELMKHDKLPHADEFLCQNYKPGQE</sequence>
<keyword evidence="4" id="KW-0804">Transcription</keyword>
<keyword evidence="8" id="KW-1185">Reference proteome</keyword>
<dbReference type="InterPro" id="IPR009061">
    <property type="entry name" value="DNA-bd_dom_put_sf"/>
</dbReference>
<dbReference type="CDD" id="cd01109">
    <property type="entry name" value="HTH_YyaN"/>
    <property type="match status" value="1"/>
</dbReference>
<dbReference type="PRINTS" id="PR00040">
    <property type="entry name" value="HTHMERR"/>
</dbReference>
<dbReference type="InterPro" id="IPR000551">
    <property type="entry name" value="MerR-type_HTH_dom"/>
</dbReference>
<evidence type="ECO:0000256" key="3">
    <source>
        <dbReference type="ARBA" id="ARBA00023125"/>
    </source>
</evidence>
<evidence type="ECO:0000313" key="7">
    <source>
        <dbReference type="EMBL" id="GHW00324.1"/>
    </source>
</evidence>
<keyword evidence="3" id="KW-0238">DNA-binding</keyword>
<keyword evidence="5" id="KW-0175">Coiled coil</keyword>
<evidence type="ECO:0000256" key="1">
    <source>
        <dbReference type="ARBA" id="ARBA00022491"/>
    </source>
</evidence>
<keyword evidence="2" id="KW-0805">Transcription regulation</keyword>
<feature type="coiled-coil region" evidence="5">
    <location>
        <begin position="83"/>
        <end position="110"/>
    </location>
</feature>
<dbReference type="PANTHER" id="PTHR30204:SF69">
    <property type="entry name" value="MERR-FAMILY TRANSCRIPTIONAL REGULATOR"/>
    <property type="match status" value="1"/>
</dbReference>
<name>A0ABQ3W5G0_9LACO</name>
<keyword evidence="1" id="KW-0678">Repressor</keyword>
<dbReference type="Pfam" id="PF13411">
    <property type="entry name" value="MerR_1"/>
    <property type="match status" value="1"/>
</dbReference>
<dbReference type="Gene3D" id="1.10.1660.10">
    <property type="match status" value="1"/>
</dbReference>
<dbReference type="EMBL" id="BOCI01000013">
    <property type="protein sequence ID" value="GHW00324.1"/>
    <property type="molecule type" value="Genomic_DNA"/>
</dbReference>
<evidence type="ECO:0000313" key="8">
    <source>
        <dbReference type="Proteomes" id="UP000616547"/>
    </source>
</evidence>
<feature type="domain" description="HTH merR-type" evidence="6">
    <location>
        <begin position="1"/>
        <end position="71"/>
    </location>
</feature>
<organism evidence="7 8">
    <name type="scientific">Lactobacillus nasalidis</name>
    <dbReference type="NCBI Taxonomy" id="2797258"/>
    <lineage>
        <taxon>Bacteria</taxon>
        <taxon>Bacillati</taxon>
        <taxon>Bacillota</taxon>
        <taxon>Bacilli</taxon>
        <taxon>Lactobacillales</taxon>
        <taxon>Lactobacillaceae</taxon>
        <taxon>Lactobacillus</taxon>
    </lineage>
</organism>
<dbReference type="Proteomes" id="UP000616547">
    <property type="component" value="Unassembled WGS sequence"/>
</dbReference>
<dbReference type="SUPFAM" id="SSF46955">
    <property type="entry name" value="Putative DNA-binding domain"/>
    <property type="match status" value="1"/>
</dbReference>
<dbReference type="SMART" id="SM00422">
    <property type="entry name" value="HTH_MERR"/>
    <property type="match status" value="1"/>
</dbReference>
<accession>A0ABQ3W5G0</accession>
<evidence type="ECO:0000259" key="6">
    <source>
        <dbReference type="PROSITE" id="PS50937"/>
    </source>
</evidence>
<dbReference type="RefSeq" id="WP_201331164.1">
    <property type="nucleotide sequence ID" value="NZ_BOCG01000302.1"/>
</dbReference>
<gene>
    <name evidence="7" type="ORF">lacNasYZ03_00110</name>
</gene>
<comment type="caution">
    <text evidence="7">The sequence shown here is derived from an EMBL/GenBank/DDBJ whole genome shotgun (WGS) entry which is preliminary data.</text>
</comment>
<evidence type="ECO:0000256" key="4">
    <source>
        <dbReference type="ARBA" id="ARBA00023163"/>
    </source>
</evidence>